<name>A0A067EH47_CITSI</name>
<dbReference type="EMBL" id="KK785020">
    <property type="protein sequence ID" value="KDO53185.1"/>
    <property type="molecule type" value="Genomic_DNA"/>
</dbReference>
<evidence type="ECO:0000313" key="3">
    <source>
        <dbReference type="Proteomes" id="UP000027120"/>
    </source>
</evidence>
<dbReference type="SMR" id="A0A067EH47"/>
<dbReference type="PANTHER" id="PTHR33070:SF129">
    <property type="entry name" value="DUF241 DOMAIN PROTEIN"/>
    <property type="match status" value="1"/>
</dbReference>
<dbReference type="GO" id="GO:0048367">
    <property type="term" value="P:shoot system development"/>
    <property type="evidence" value="ECO:0007669"/>
    <property type="project" value="InterPro"/>
</dbReference>
<dbReference type="PANTHER" id="PTHR33070">
    <property type="entry name" value="OS06G0725500 PROTEIN"/>
    <property type="match status" value="1"/>
</dbReference>
<evidence type="ECO:0008006" key="4">
    <source>
        <dbReference type="Google" id="ProtNLM"/>
    </source>
</evidence>
<reference evidence="2 3" key="1">
    <citation type="submission" date="2014-04" db="EMBL/GenBank/DDBJ databases">
        <authorList>
            <consortium name="International Citrus Genome Consortium"/>
            <person name="Gmitter F."/>
            <person name="Chen C."/>
            <person name="Farmerie W."/>
            <person name="Harkins T."/>
            <person name="Desany B."/>
            <person name="Mohiuddin M."/>
            <person name="Kodira C."/>
            <person name="Borodovsky M."/>
            <person name="Lomsadze A."/>
            <person name="Burns P."/>
            <person name="Jenkins J."/>
            <person name="Prochnik S."/>
            <person name="Shu S."/>
            <person name="Chapman J."/>
            <person name="Pitluck S."/>
            <person name="Schmutz J."/>
            <person name="Rokhsar D."/>
        </authorList>
    </citation>
    <scope>NUCLEOTIDE SEQUENCE</scope>
</reference>
<evidence type="ECO:0000313" key="2">
    <source>
        <dbReference type="EMBL" id="KDO53185.1"/>
    </source>
</evidence>
<dbReference type="AlphaFoldDB" id="A0A067EH47"/>
<protein>
    <recommendedName>
        <fullName evidence="4">DUF241 domain-containing protein</fullName>
    </recommendedName>
</protein>
<dbReference type="GO" id="GO:0048364">
    <property type="term" value="P:root development"/>
    <property type="evidence" value="ECO:0007669"/>
    <property type="project" value="InterPro"/>
</dbReference>
<dbReference type="InterPro" id="IPR004320">
    <property type="entry name" value="BPS1_pln"/>
</dbReference>
<sequence>MAASFHVRSNSLPTKSHPFTSEVEETLSRLRSSQAASNIGHIINGLQDLHDCVDKILQLPLTQQALSQVSNRKFVDELVNGSLRILDICSIAQNALLQSKQSVQGLQSALRRRKGDETELTSEIKKYLASRKAVKKTIHKASGNLEGMENKCLSPLNEKHVSMLKEVEEVTFTAFESLLSLVAGRRTGSMLSGFSLVSKLIRPKRIACREDKNDINEFGKVDAALIDHKTIKSYNIFCLQNQLKELESSIQYLEEGLESLSRRLIKARVSLLNILSN</sequence>
<keyword evidence="3" id="KW-1185">Reference proteome</keyword>
<dbReference type="PaxDb" id="2711-XP_006491898.1"/>
<dbReference type="eggNOG" id="ENOG502QUY1">
    <property type="taxonomic scope" value="Eukaryota"/>
</dbReference>
<organism evidence="2 3">
    <name type="scientific">Citrus sinensis</name>
    <name type="common">Sweet orange</name>
    <name type="synonym">Citrus aurantium var. sinensis</name>
    <dbReference type="NCBI Taxonomy" id="2711"/>
    <lineage>
        <taxon>Eukaryota</taxon>
        <taxon>Viridiplantae</taxon>
        <taxon>Streptophyta</taxon>
        <taxon>Embryophyta</taxon>
        <taxon>Tracheophyta</taxon>
        <taxon>Spermatophyta</taxon>
        <taxon>Magnoliopsida</taxon>
        <taxon>eudicotyledons</taxon>
        <taxon>Gunneridae</taxon>
        <taxon>Pentapetalae</taxon>
        <taxon>rosids</taxon>
        <taxon>malvids</taxon>
        <taxon>Sapindales</taxon>
        <taxon>Rutaceae</taxon>
        <taxon>Aurantioideae</taxon>
        <taxon>Citrus</taxon>
    </lineage>
</organism>
<evidence type="ECO:0000256" key="1">
    <source>
        <dbReference type="SAM" id="MobiDB-lite"/>
    </source>
</evidence>
<gene>
    <name evidence="2" type="ORF">CISIN_1g041688mg</name>
</gene>
<dbReference type="STRING" id="2711.A0A067EH47"/>
<proteinExistence type="predicted"/>
<feature type="compositionally biased region" description="Polar residues" evidence="1">
    <location>
        <begin position="7"/>
        <end position="19"/>
    </location>
</feature>
<accession>A0A067EH47</accession>
<dbReference type="Pfam" id="PF03087">
    <property type="entry name" value="BPS1"/>
    <property type="match status" value="1"/>
</dbReference>
<feature type="region of interest" description="Disordered" evidence="1">
    <location>
        <begin position="1"/>
        <end position="21"/>
    </location>
</feature>
<dbReference type="Proteomes" id="UP000027120">
    <property type="component" value="Unassembled WGS sequence"/>
</dbReference>